<name>A0A150MYY2_9BACL</name>
<dbReference type="GO" id="GO:0009306">
    <property type="term" value="P:protein secretion"/>
    <property type="evidence" value="ECO:0007669"/>
    <property type="project" value="InterPro"/>
</dbReference>
<reference evidence="1 2" key="1">
    <citation type="submission" date="2016-01" db="EMBL/GenBank/DDBJ databases">
        <title>Draft Genome Sequences of Seven Thermophilic Sporeformers Isolated from Foods.</title>
        <authorList>
            <person name="Berendsen E.M."/>
            <person name="Wells-Bennik M.H."/>
            <person name="Krawcyk A.O."/>
            <person name="De Jong A."/>
            <person name="Holsappel S."/>
            <person name="Eijlander R.T."/>
            <person name="Kuipers O.P."/>
        </authorList>
    </citation>
    <scope>NUCLEOTIDE SEQUENCE [LARGE SCALE GENOMIC DNA]</scope>
    <source>
        <strain evidence="1 2">B4110</strain>
    </source>
</reference>
<comment type="caution">
    <text evidence="1">The sequence shown here is derived from an EMBL/GenBank/DDBJ whole genome shotgun (WGS) entry which is preliminary data.</text>
</comment>
<dbReference type="GO" id="GO:0005886">
    <property type="term" value="C:plasma membrane"/>
    <property type="evidence" value="ECO:0007669"/>
    <property type="project" value="TreeGrafter"/>
</dbReference>
<dbReference type="InterPro" id="IPR029025">
    <property type="entry name" value="T3SS_substrate_exporter_C"/>
</dbReference>
<dbReference type="Pfam" id="PF01312">
    <property type="entry name" value="Bac_export_2"/>
    <property type="match status" value="1"/>
</dbReference>
<accession>A0A150MYY2</accession>
<gene>
    <name evidence="1" type="ORF">B4110_1173</name>
</gene>
<dbReference type="PANTHER" id="PTHR30531:SF12">
    <property type="entry name" value="FLAGELLAR BIOSYNTHETIC PROTEIN FLHB"/>
    <property type="match status" value="1"/>
</dbReference>
<proteinExistence type="predicted"/>
<dbReference type="Gene3D" id="3.40.1690.10">
    <property type="entry name" value="secretion proteins EscU"/>
    <property type="match status" value="1"/>
</dbReference>
<protein>
    <recommendedName>
        <fullName evidence="3">Flagellar biosynthesis protein FlhB</fullName>
    </recommendedName>
</protein>
<organism evidence="1 2">
    <name type="scientific">Parageobacillus toebii</name>
    <dbReference type="NCBI Taxonomy" id="153151"/>
    <lineage>
        <taxon>Bacteria</taxon>
        <taxon>Bacillati</taxon>
        <taxon>Bacillota</taxon>
        <taxon>Bacilli</taxon>
        <taxon>Bacillales</taxon>
        <taxon>Anoxybacillaceae</taxon>
        <taxon>Parageobacillus</taxon>
    </lineage>
</organism>
<dbReference type="EMBL" id="LQYW01000062">
    <property type="protein sequence ID" value="KYD29603.1"/>
    <property type="molecule type" value="Genomic_DNA"/>
</dbReference>
<evidence type="ECO:0000313" key="1">
    <source>
        <dbReference type="EMBL" id="KYD29603.1"/>
    </source>
</evidence>
<dbReference type="AlphaFoldDB" id="A0A150MYY2"/>
<dbReference type="Proteomes" id="UP000075324">
    <property type="component" value="Unassembled WGS sequence"/>
</dbReference>
<dbReference type="InterPro" id="IPR006135">
    <property type="entry name" value="T3SS_substrate_exporter"/>
</dbReference>
<dbReference type="RefSeq" id="WP_015863431.1">
    <property type="nucleotide sequence ID" value="NZ_CP070511.1"/>
</dbReference>
<dbReference type="SUPFAM" id="SSF160544">
    <property type="entry name" value="EscU C-terminal domain-like"/>
    <property type="match status" value="1"/>
</dbReference>
<evidence type="ECO:0000313" key="2">
    <source>
        <dbReference type="Proteomes" id="UP000075324"/>
    </source>
</evidence>
<dbReference type="PANTHER" id="PTHR30531">
    <property type="entry name" value="FLAGELLAR BIOSYNTHETIC PROTEIN FLHB"/>
    <property type="match status" value="1"/>
</dbReference>
<evidence type="ECO:0008006" key="3">
    <source>
        <dbReference type="Google" id="ProtNLM"/>
    </source>
</evidence>
<dbReference type="PATRIC" id="fig|153151.4.peg.3560"/>
<sequence length="90" mass="10099">MKNKEKQAVALSYDSNVHEAPVVVAKGKGHVAEAIIDAAKQHGIPIQEDPSLVQLLSELEINETIPEDLYYLVAELFAFIYRLDKHVKKE</sequence>
<dbReference type="GeneID" id="94900694"/>